<dbReference type="EMBL" id="ADMH02001623">
    <property type="protein sequence ID" value="ETN61746.1"/>
    <property type="molecule type" value="Genomic_DNA"/>
</dbReference>
<dbReference type="HOGENOM" id="CLU_837361_0_0_1"/>
<dbReference type="OMA" id="HYSYHHP"/>
<dbReference type="EnsemblMetazoa" id="ADAC006591-RA">
    <property type="protein sequence ID" value="ADAC006591-PA"/>
    <property type="gene ID" value="ADAC006591"/>
</dbReference>
<feature type="compositionally biased region" description="Basic residues" evidence="1">
    <location>
        <begin position="65"/>
        <end position="78"/>
    </location>
</feature>
<keyword evidence="2" id="KW-1133">Transmembrane helix</keyword>
<protein>
    <submittedName>
        <fullName evidence="3 4">Uncharacterized protein</fullName>
    </submittedName>
</protein>
<evidence type="ECO:0000313" key="4">
    <source>
        <dbReference type="EnsemblMetazoa" id="ADAC006591-PA"/>
    </source>
</evidence>
<evidence type="ECO:0000313" key="5">
    <source>
        <dbReference type="Proteomes" id="UP000000673"/>
    </source>
</evidence>
<evidence type="ECO:0000256" key="2">
    <source>
        <dbReference type="SAM" id="Phobius"/>
    </source>
</evidence>
<feature type="transmembrane region" description="Helical" evidence="2">
    <location>
        <begin position="236"/>
        <end position="259"/>
    </location>
</feature>
<name>W5JCB0_ANODA</name>
<reference evidence="3" key="2">
    <citation type="submission" date="2010-05" db="EMBL/GenBank/DDBJ databases">
        <authorList>
            <person name="Almeida L.G."/>
            <person name="Nicolas M.F."/>
            <person name="Souza R.C."/>
            <person name="Vasconcelos A.T.R."/>
        </authorList>
    </citation>
    <scope>NUCLEOTIDE SEQUENCE</scope>
</reference>
<feature type="compositionally biased region" description="Polar residues" evidence="1">
    <location>
        <begin position="119"/>
        <end position="130"/>
    </location>
</feature>
<dbReference type="VEuPathDB" id="VectorBase:ADAC006591"/>
<feature type="compositionally biased region" description="Low complexity" evidence="1">
    <location>
        <begin position="44"/>
        <end position="64"/>
    </location>
</feature>
<keyword evidence="2" id="KW-0472">Membrane</keyword>
<keyword evidence="5" id="KW-1185">Reference proteome</keyword>
<organism evidence="3">
    <name type="scientific">Anopheles darlingi</name>
    <name type="common">Mosquito</name>
    <dbReference type="NCBI Taxonomy" id="43151"/>
    <lineage>
        <taxon>Eukaryota</taxon>
        <taxon>Metazoa</taxon>
        <taxon>Ecdysozoa</taxon>
        <taxon>Arthropoda</taxon>
        <taxon>Hexapoda</taxon>
        <taxon>Insecta</taxon>
        <taxon>Pterygota</taxon>
        <taxon>Neoptera</taxon>
        <taxon>Endopterygota</taxon>
        <taxon>Diptera</taxon>
        <taxon>Nematocera</taxon>
        <taxon>Culicoidea</taxon>
        <taxon>Culicidae</taxon>
        <taxon>Anophelinae</taxon>
        <taxon>Anopheles</taxon>
    </lineage>
</organism>
<gene>
    <name evidence="3" type="ORF">AND_006591</name>
</gene>
<feature type="compositionally biased region" description="Low complexity" evidence="1">
    <location>
        <begin position="139"/>
        <end position="152"/>
    </location>
</feature>
<dbReference type="AlphaFoldDB" id="W5JCB0"/>
<accession>W5JCB0</accession>
<feature type="compositionally biased region" description="Low complexity" evidence="1">
    <location>
        <begin position="21"/>
        <end position="36"/>
    </location>
</feature>
<feature type="region of interest" description="Disordered" evidence="1">
    <location>
        <begin position="19"/>
        <end position="97"/>
    </location>
</feature>
<evidence type="ECO:0000313" key="3">
    <source>
        <dbReference type="EMBL" id="ETN61746.1"/>
    </source>
</evidence>
<feature type="region of interest" description="Disordered" evidence="1">
    <location>
        <begin position="119"/>
        <end position="158"/>
    </location>
</feature>
<dbReference type="VEuPathDB" id="VectorBase:ADAR2_006905"/>
<reference evidence="4" key="4">
    <citation type="submission" date="2015-06" db="UniProtKB">
        <authorList>
            <consortium name="EnsemblMetazoa"/>
        </authorList>
    </citation>
    <scope>IDENTIFICATION</scope>
</reference>
<dbReference type="eggNOG" id="ENOG502S9CB">
    <property type="taxonomic scope" value="Eukaryota"/>
</dbReference>
<feature type="transmembrane region" description="Helical" evidence="2">
    <location>
        <begin position="210"/>
        <end position="230"/>
    </location>
</feature>
<feature type="region of interest" description="Disordered" evidence="1">
    <location>
        <begin position="310"/>
        <end position="332"/>
    </location>
</feature>
<evidence type="ECO:0000256" key="1">
    <source>
        <dbReference type="SAM" id="MobiDB-lite"/>
    </source>
</evidence>
<keyword evidence="2" id="KW-0812">Transmembrane</keyword>
<reference evidence="3" key="3">
    <citation type="journal article" date="2013" name="Nucleic Acids Res.">
        <title>The genome of Anopheles darlingi, the main neotropical malaria vector.</title>
        <authorList>
            <person name="Marinotti O."/>
            <person name="Cerqueira G.C."/>
            <person name="de Almeida L.G."/>
            <person name="Ferro M.I."/>
            <person name="Loreto E.L."/>
            <person name="Zaha A."/>
            <person name="Teixeira S.M."/>
            <person name="Wespiser A.R."/>
            <person name="Almeida E Silva A."/>
            <person name="Schlindwein A.D."/>
            <person name="Pacheco A.C."/>
            <person name="Silva A.L."/>
            <person name="Graveley B.R."/>
            <person name="Walenz B.P."/>
            <person name="Lima Bde A."/>
            <person name="Ribeiro C.A."/>
            <person name="Nunes-Silva C.G."/>
            <person name="de Carvalho C.R."/>
            <person name="Soares C.M."/>
            <person name="de Menezes C.B."/>
            <person name="Matiolli C."/>
            <person name="Caffrey D."/>
            <person name="Araujo D.A."/>
            <person name="de Oliveira D.M."/>
            <person name="Golenbock D."/>
            <person name="Grisard E.C."/>
            <person name="Fantinatti-Garboggini F."/>
            <person name="de Carvalho F.M."/>
            <person name="Barcellos F.G."/>
            <person name="Prosdocimi F."/>
            <person name="May G."/>
            <person name="Azevedo Junior G.M."/>
            <person name="Guimaraes G.M."/>
            <person name="Goldman G.H."/>
            <person name="Padilha I.Q."/>
            <person name="Batista Jda S."/>
            <person name="Ferro J.A."/>
            <person name="Ribeiro J.M."/>
            <person name="Fietto J.L."/>
            <person name="Dabbas K.M."/>
            <person name="Cerdeira L."/>
            <person name="Agnez-Lima L.F."/>
            <person name="Brocchi M."/>
            <person name="de Carvalho M.O."/>
            <person name="Teixeira Mde M."/>
            <person name="Diniz Maia Mde M."/>
            <person name="Goldman M.H."/>
            <person name="Cruz Schneider M.P."/>
            <person name="Felipe M.S."/>
            <person name="Hungria M."/>
            <person name="Nicolas M.F."/>
            <person name="Pereira M."/>
            <person name="Montes M.A."/>
            <person name="Cantao M.E."/>
            <person name="Vincentz M."/>
            <person name="Rafael M.S."/>
            <person name="Silverman N."/>
            <person name="Stoco P.H."/>
            <person name="Souza R.C."/>
            <person name="Vicentini R."/>
            <person name="Gazzinelli R.T."/>
            <person name="Neves Rde O."/>
            <person name="Silva R."/>
            <person name="Astolfi-Filho S."/>
            <person name="Maciel T.E."/>
            <person name="Urmenyi T.P."/>
            <person name="Tadei W.P."/>
            <person name="Camargo E.P."/>
            <person name="de Vasconcelos A.T."/>
        </authorList>
    </citation>
    <scope>NUCLEOTIDE SEQUENCE</scope>
</reference>
<reference evidence="3 5" key="1">
    <citation type="journal article" date="2010" name="BMC Genomics">
        <title>Combination of measures distinguishes pre-miRNAs from other stem-loops in the genome of the newly sequenced Anopheles darlingi.</title>
        <authorList>
            <person name="Mendes N.D."/>
            <person name="Freitas A.T."/>
            <person name="Vasconcelos A.T."/>
            <person name="Sagot M.F."/>
        </authorList>
    </citation>
    <scope>NUCLEOTIDE SEQUENCE</scope>
</reference>
<sequence>MVTPIHRFQTVDCTRPHFYRQQQQQQQQQQQPQPSQVNSGPSVTHNTSTHASQQHQHQQQQQTQSHHHHHHHHPHNHNHNLPALPPPSHQSQSQQPLLSTVAPLASNQQVHQVQLHSGTHYNSHSTSTSGILPAPSPYPQSSSPSLQPSASPNHAHNYHVPVSMNHIYSASAQASGAEIEHSSIGTIGQHAQQQQHVGHDAQLLPAHLKCGMWASLALATVFVAGAKFYFDHQGTGLEVLIFCAFSATFFLAACTVSLWRRPRDLQIPGNNVISETISNAEQSSLQNNPELMSSQPSPLLNGSVGHGIPGGMLGTASHQQQQQQHSNSSMPH</sequence>
<feature type="compositionally biased region" description="Low complexity" evidence="1">
    <location>
        <begin position="317"/>
        <end position="332"/>
    </location>
</feature>
<dbReference type="Proteomes" id="UP000000673">
    <property type="component" value="Unassembled WGS sequence"/>
</dbReference>
<proteinExistence type="predicted"/>